<dbReference type="InterPro" id="IPR002575">
    <property type="entry name" value="Aminoglycoside_PTrfase"/>
</dbReference>
<dbReference type="SUPFAM" id="SSF56112">
    <property type="entry name" value="Protein kinase-like (PK-like)"/>
    <property type="match status" value="1"/>
</dbReference>
<evidence type="ECO:0000313" key="3">
    <source>
        <dbReference type="Proteomes" id="UP001500618"/>
    </source>
</evidence>
<evidence type="ECO:0000259" key="1">
    <source>
        <dbReference type="Pfam" id="PF01636"/>
    </source>
</evidence>
<dbReference type="InterPro" id="IPR011009">
    <property type="entry name" value="Kinase-like_dom_sf"/>
</dbReference>
<reference evidence="2 3" key="1">
    <citation type="journal article" date="2019" name="Int. J. Syst. Evol. Microbiol.">
        <title>The Global Catalogue of Microorganisms (GCM) 10K type strain sequencing project: providing services to taxonomists for standard genome sequencing and annotation.</title>
        <authorList>
            <consortium name="The Broad Institute Genomics Platform"/>
            <consortium name="The Broad Institute Genome Sequencing Center for Infectious Disease"/>
            <person name="Wu L."/>
            <person name="Ma J."/>
        </authorList>
    </citation>
    <scope>NUCLEOTIDE SEQUENCE [LARGE SCALE GENOMIC DNA]</scope>
    <source>
        <strain evidence="2 3">JCM 14718</strain>
    </source>
</reference>
<evidence type="ECO:0000313" key="2">
    <source>
        <dbReference type="EMBL" id="GAA1654916.1"/>
    </source>
</evidence>
<feature type="domain" description="Aminoglycoside phosphotransferase" evidence="1">
    <location>
        <begin position="178"/>
        <end position="344"/>
    </location>
</feature>
<dbReference type="Gene3D" id="3.90.1200.10">
    <property type="match status" value="1"/>
</dbReference>
<dbReference type="Pfam" id="PF01636">
    <property type="entry name" value="APH"/>
    <property type="match status" value="1"/>
</dbReference>
<keyword evidence="3" id="KW-1185">Reference proteome</keyword>
<dbReference type="RefSeq" id="WP_344305973.1">
    <property type="nucleotide sequence ID" value="NZ_BAAANY010000001.1"/>
</dbReference>
<gene>
    <name evidence="2" type="ORF">GCM10009765_00050</name>
</gene>
<sequence length="400" mass="43576">MLRRRVRAYVSHRGEYLGTLDIGQVDSPWWSEAQSVNAAVDAKLGTEVAICRLLTVVPDGDHGPRGGEVAYHVEVLGAPTRQHLNESPVDDWAAIIAPHPLRSAWATPDGVRDLLDWATAAADRPLRGKSWQWKTWNLSCLFTLNTVDGLRWAKAAPAFGNSEADVIEVVRRYDPALVPTVLAADRATKRTLLANAPGEGCWKASTKTACEVIQRWVAVQAAIGEPDLVDLPAVDPVISTRGLLAGEAGGQLTQTELAAAYELLDQLPKLLAEQASAELPPTLVHGDFHPGNWHSDGTTHTIIDWADSFAGNPATDVLRLTDWLPEEQREAVLTAWVDAWRTHRPQSFPERALAPTRVIGHLLAADTYQRFLDGIEPAERVYHEGDPAGELRAATTALSG</sequence>
<organism evidence="2 3">
    <name type="scientific">Fodinicola feengrottensis</name>
    <dbReference type="NCBI Taxonomy" id="435914"/>
    <lineage>
        <taxon>Bacteria</taxon>
        <taxon>Bacillati</taxon>
        <taxon>Actinomycetota</taxon>
        <taxon>Actinomycetes</taxon>
        <taxon>Mycobacteriales</taxon>
        <taxon>Fodinicola</taxon>
    </lineage>
</organism>
<dbReference type="Proteomes" id="UP001500618">
    <property type="component" value="Unassembled WGS sequence"/>
</dbReference>
<comment type="caution">
    <text evidence="2">The sequence shown here is derived from an EMBL/GenBank/DDBJ whole genome shotgun (WGS) entry which is preliminary data.</text>
</comment>
<name>A0ABN2FNC9_9ACTN</name>
<protein>
    <recommendedName>
        <fullName evidence="1">Aminoglycoside phosphotransferase domain-containing protein</fullName>
    </recommendedName>
</protein>
<proteinExistence type="predicted"/>
<accession>A0ABN2FNC9</accession>
<dbReference type="EMBL" id="BAAANY010000001">
    <property type="protein sequence ID" value="GAA1654916.1"/>
    <property type="molecule type" value="Genomic_DNA"/>
</dbReference>